<feature type="compositionally biased region" description="Pro residues" evidence="1">
    <location>
        <begin position="138"/>
        <end position="150"/>
    </location>
</feature>
<dbReference type="PANTHER" id="PTHR46619">
    <property type="entry name" value="RNA RECOGNITION MOTIF XS DOMAIN PROTEIN-RELATED"/>
    <property type="match status" value="1"/>
</dbReference>
<organism evidence="3">
    <name type="scientific">Salix viminalis</name>
    <name type="common">Common osier</name>
    <name type="synonym">Basket willow</name>
    <dbReference type="NCBI Taxonomy" id="40686"/>
    <lineage>
        <taxon>Eukaryota</taxon>
        <taxon>Viridiplantae</taxon>
        <taxon>Streptophyta</taxon>
        <taxon>Embryophyta</taxon>
        <taxon>Tracheophyta</taxon>
        <taxon>Spermatophyta</taxon>
        <taxon>Magnoliopsida</taxon>
        <taxon>eudicotyledons</taxon>
        <taxon>Gunneridae</taxon>
        <taxon>Pentapetalae</taxon>
        <taxon>rosids</taxon>
        <taxon>fabids</taxon>
        <taxon>Malpighiales</taxon>
        <taxon>Salicaceae</taxon>
        <taxon>Saliceae</taxon>
        <taxon>Salix</taxon>
    </lineage>
</organism>
<protein>
    <recommendedName>
        <fullName evidence="2">XS domain-containing protein</fullName>
    </recommendedName>
</protein>
<feature type="domain" description="XS" evidence="2">
    <location>
        <begin position="460"/>
        <end position="592"/>
    </location>
</feature>
<feature type="compositionally biased region" description="Pro residues" evidence="1">
    <location>
        <begin position="70"/>
        <end position="90"/>
    </location>
</feature>
<evidence type="ECO:0000259" key="2">
    <source>
        <dbReference type="Pfam" id="PF03468"/>
    </source>
</evidence>
<evidence type="ECO:0000256" key="1">
    <source>
        <dbReference type="SAM" id="MobiDB-lite"/>
    </source>
</evidence>
<accession>A0A6N2NHX4</accession>
<dbReference type="InterPro" id="IPR038588">
    <property type="entry name" value="XS_domain_sf"/>
</dbReference>
<reference evidence="3" key="1">
    <citation type="submission" date="2019-03" db="EMBL/GenBank/DDBJ databases">
        <authorList>
            <person name="Mank J."/>
            <person name="Almeida P."/>
        </authorList>
    </citation>
    <scope>NUCLEOTIDE SEQUENCE</scope>
    <source>
        <strain evidence="3">78183</strain>
    </source>
</reference>
<dbReference type="EMBL" id="CAADRP010002285">
    <property type="protein sequence ID" value="VFU65328.1"/>
    <property type="molecule type" value="Genomic_DNA"/>
</dbReference>
<dbReference type="Gene3D" id="3.30.70.2890">
    <property type="entry name" value="XS domain"/>
    <property type="match status" value="1"/>
</dbReference>
<feature type="region of interest" description="Disordered" evidence="1">
    <location>
        <begin position="117"/>
        <end position="195"/>
    </location>
</feature>
<dbReference type="Pfam" id="PF03468">
    <property type="entry name" value="XS"/>
    <property type="match status" value="1"/>
</dbReference>
<dbReference type="AlphaFoldDB" id="A0A6N2NHX4"/>
<feature type="region of interest" description="Disordered" evidence="1">
    <location>
        <begin position="1"/>
        <end position="92"/>
    </location>
</feature>
<proteinExistence type="predicted"/>
<feature type="compositionally biased region" description="Pro residues" evidence="1">
    <location>
        <begin position="49"/>
        <end position="63"/>
    </location>
</feature>
<dbReference type="InterPro" id="IPR005380">
    <property type="entry name" value="XS_domain"/>
</dbReference>
<sequence length="614" mass="68718">MAGGSHPKSSTHKPSSSTPAPHSKSRWESAAANNPPPPPQSNQKLHKPYPSPKPNTGPSPKPVTPTAGPIQPPQLPPFPFPDLGPPPPPTYGFHMLERRPIVLADGTVRSYLALPSDYQDFPRPPLPPRFLHRGGHPDFPPTGPRIPPLNPDALGFQNQNQNQNKRKFEEESLKHGSSGSYNNNHSNEKNYTLRADNRGAGTSCVADEMRTGKKMRVGRGDDVGLANRNNNRNVGEVNQSELKKAFFNFVKVINENEADRKKYLEDGKQGRLRCVACVRIVFIKSLALSYECQLAYWIVTHIVNLCDGSCIELVCYGLNNIVCQSTQCVMSINPILVPLKLFGHDTVYLLHKLCYDMKIVYMLCYMSTSVKYDLTDIQEKPELLFSDALDMQNYRSSKDFPDMHALIMHTYSSDNADVRVDHLGLHKALCILMRWNYSKPPDNSKAYQFLPADEARANQDDLIMWPPMVIIHNTITGKSKDDRMEGLGNREMDSKMRDLGFAGGKSKSLYGRDGHLGITLVKFGGDQSGLKEAIRMAEHFEKDNHGRKAWGCLQPVTLGNDDEKNPSLVKVDRSGEKTRILYGYLATAADLNKVDFETRKTVVIESLREHEASK</sequence>
<dbReference type="PANTHER" id="PTHR46619:SF3">
    <property type="entry name" value="RNA RECOGNITION MOTIF XS DOMAIN PROTEIN"/>
    <property type="match status" value="1"/>
</dbReference>
<feature type="compositionally biased region" description="Low complexity" evidence="1">
    <location>
        <begin position="175"/>
        <end position="185"/>
    </location>
</feature>
<feature type="compositionally biased region" description="Low complexity" evidence="1">
    <location>
        <begin position="1"/>
        <end position="22"/>
    </location>
</feature>
<gene>
    <name evidence="3" type="ORF">SVIM_LOCUS501254</name>
</gene>
<evidence type="ECO:0000313" key="3">
    <source>
        <dbReference type="EMBL" id="VFU65328.1"/>
    </source>
</evidence>
<dbReference type="GO" id="GO:0031047">
    <property type="term" value="P:regulatory ncRNA-mediated gene silencing"/>
    <property type="evidence" value="ECO:0007669"/>
    <property type="project" value="InterPro"/>
</dbReference>
<name>A0A6N2NHX4_SALVM</name>